<dbReference type="PROSITE" id="PS51257">
    <property type="entry name" value="PROKAR_LIPOPROTEIN"/>
    <property type="match status" value="1"/>
</dbReference>
<evidence type="ECO:0000256" key="1">
    <source>
        <dbReference type="ARBA" id="ARBA00022801"/>
    </source>
</evidence>
<dbReference type="RefSeq" id="WP_087670962.1">
    <property type="nucleotide sequence ID" value="NZ_FCNW02000088.1"/>
</dbReference>
<keyword evidence="2" id="KW-0732">Signal</keyword>
<dbReference type="OrthoDB" id="2987348at2"/>
<dbReference type="SUPFAM" id="SSF53474">
    <property type="entry name" value="alpha/beta-Hydrolases"/>
    <property type="match status" value="1"/>
</dbReference>
<feature type="domain" description="AB hydrolase-1" evidence="3">
    <location>
        <begin position="51"/>
        <end position="171"/>
    </location>
</feature>
<feature type="signal peptide" evidence="2">
    <location>
        <begin position="1"/>
        <end position="21"/>
    </location>
</feature>
<dbReference type="PANTHER" id="PTHR43798">
    <property type="entry name" value="MONOACYLGLYCEROL LIPASE"/>
    <property type="match status" value="1"/>
</dbReference>
<dbReference type="AlphaFoldDB" id="A0A158JEY1"/>
<comment type="caution">
    <text evidence="4">The sequence shown here is derived from an EMBL/GenBank/DDBJ whole genome shotgun (WGS) entry which is preliminary data.</text>
</comment>
<reference evidence="4" key="1">
    <citation type="submission" date="2016-01" db="EMBL/GenBank/DDBJ databases">
        <authorList>
            <person name="Peeters C."/>
        </authorList>
    </citation>
    <scope>NUCLEOTIDE SEQUENCE [LARGE SCALE GENOMIC DNA]</scope>
    <source>
        <strain evidence="4">LMG 22934</strain>
    </source>
</reference>
<evidence type="ECO:0000256" key="2">
    <source>
        <dbReference type="SAM" id="SignalP"/>
    </source>
</evidence>
<dbReference type="Pfam" id="PF00561">
    <property type="entry name" value="Abhydrolase_1"/>
    <property type="match status" value="1"/>
</dbReference>
<dbReference type="EMBL" id="FCNW02000088">
    <property type="protein sequence ID" value="SAL67406.1"/>
    <property type="molecule type" value="Genomic_DNA"/>
</dbReference>
<dbReference type="InterPro" id="IPR000073">
    <property type="entry name" value="AB_hydrolase_1"/>
</dbReference>
<proteinExistence type="predicted"/>
<accession>A0A158JEY1</accession>
<dbReference type="Gene3D" id="3.40.50.1820">
    <property type="entry name" value="alpha/beta hydrolase"/>
    <property type="match status" value="1"/>
</dbReference>
<name>A0A158JEY1_9BURK</name>
<feature type="chain" id="PRO_5011109427" evidence="2">
    <location>
        <begin position="22"/>
        <end position="301"/>
    </location>
</feature>
<dbReference type="InterPro" id="IPR050266">
    <property type="entry name" value="AB_hydrolase_sf"/>
</dbReference>
<dbReference type="STRING" id="326474.AWB65_06509"/>
<dbReference type="Proteomes" id="UP000054977">
    <property type="component" value="Unassembled WGS sequence"/>
</dbReference>
<keyword evidence="1 4" id="KW-0378">Hydrolase</keyword>
<dbReference type="GO" id="GO:0016787">
    <property type="term" value="F:hydrolase activity"/>
    <property type="evidence" value="ECO:0007669"/>
    <property type="project" value="UniProtKB-KW"/>
</dbReference>
<keyword evidence="5" id="KW-1185">Reference proteome</keyword>
<dbReference type="InterPro" id="IPR029058">
    <property type="entry name" value="AB_hydrolase_fold"/>
</dbReference>
<gene>
    <name evidence="4" type="ORF">AWB65_06509</name>
</gene>
<sequence>MLKLIRKFVVAYALCLLGVSACRSPAIYPPDKTAAVNGTRLAYTESGRGAPVVFVHGALSDTRAWAGQKDAIASQFRFIAYSMRYHSPNDWQDDGSMYNIPTHASDLAAFVKSLNTGPVHLVGHSFGGHVAAQVAMEHPELVKSLVLEEASIFTVLDSPGGKAVVEAFFRSVPSIKAELNTDGSAKATEMMIDSVLEDPQAWEKAPPLWSTMWRDNAKTLGPFLSAAPPPIDCSRVGTIKAPTLIIEGANSARFFHEIDSKLLQCIAGSERVSVPKADHLVQVRDAEAVNEAILGFLTRHP</sequence>
<evidence type="ECO:0000313" key="5">
    <source>
        <dbReference type="Proteomes" id="UP000054977"/>
    </source>
</evidence>
<dbReference type="PANTHER" id="PTHR43798:SF31">
    <property type="entry name" value="AB HYDROLASE SUPERFAMILY PROTEIN YCLE"/>
    <property type="match status" value="1"/>
</dbReference>
<evidence type="ECO:0000259" key="3">
    <source>
        <dbReference type="Pfam" id="PF00561"/>
    </source>
</evidence>
<dbReference type="GO" id="GO:0016020">
    <property type="term" value="C:membrane"/>
    <property type="evidence" value="ECO:0007669"/>
    <property type="project" value="TreeGrafter"/>
</dbReference>
<evidence type="ECO:0000313" key="4">
    <source>
        <dbReference type="EMBL" id="SAL67406.1"/>
    </source>
</evidence>
<organism evidence="4 5">
    <name type="scientific">Caballeronia humi</name>
    <dbReference type="NCBI Taxonomy" id="326474"/>
    <lineage>
        <taxon>Bacteria</taxon>
        <taxon>Pseudomonadati</taxon>
        <taxon>Pseudomonadota</taxon>
        <taxon>Betaproteobacteria</taxon>
        <taxon>Burkholderiales</taxon>
        <taxon>Burkholderiaceae</taxon>
        <taxon>Caballeronia</taxon>
    </lineage>
</organism>
<protein>
    <submittedName>
        <fullName evidence="4">Alpha/beta hydrolase</fullName>
    </submittedName>
</protein>